<dbReference type="EMBL" id="BLXT01004479">
    <property type="protein sequence ID" value="GFO13164.1"/>
    <property type="molecule type" value="Genomic_DNA"/>
</dbReference>
<feature type="compositionally biased region" description="Polar residues" evidence="1">
    <location>
        <begin position="68"/>
        <end position="79"/>
    </location>
</feature>
<gene>
    <name evidence="2" type="ORF">PoB_003966900</name>
</gene>
<name>A0AAV4B3C8_9GAST</name>
<dbReference type="Proteomes" id="UP000735302">
    <property type="component" value="Unassembled WGS sequence"/>
</dbReference>
<evidence type="ECO:0000313" key="3">
    <source>
        <dbReference type="Proteomes" id="UP000735302"/>
    </source>
</evidence>
<keyword evidence="3" id="KW-1185">Reference proteome</keyword>
<accession>A0AAV4B3C8</accession>
<evidence type="ECO:0000313" key="2">
    <source>
        <dbReference type="EMBL" id="GFO13164.1"/>
    </source>
</evidence>
<proteinExistence type="predicted"/>
<comment type="caution">
    <text evidence="2">The sequence shown here is derived from an EMBL/GenBank/DDBJ whole genome shotgun (WGS) entry which is preliminary data.</text>
</comment>
<reference evidence="2 3" key="1">
    <citation type="journal article" date="2021" name="Elife">
        <title>Chloroplast acquisition without the gene transfer in kleptoplastic sea slugs, Plakobranchus ocellatus.</title>
        <authorList>
            <person name="Maeda T."/>
            <person name="Takahashi S."/>
            <person name="Yoshida T."/>
            <person name="Shimamura S."/>
            <person name="Takaki Y."/>
            <person name="Nagai Y."/>
            <person name="Toyoda A."/>
            <person name="Suzuki Y."/>
            <person name="Arimoto A."/>
            <person name="Ishii H."/>
            <person name="Satoh N."/>
            <person name="Nishiyama T."/>
            <person name="Hasebe M."/>
            <person name="Maruyama T."/>
            <person name="Minagawa J."/>
            <person name="Obokata J."/>
            <person name="Shigenobu S."/>
        </authorList>
    </citation>
    <scope>NUCLEOTIDE SEQUENCE [LARGE SCALE GENOMIC DNA]</scope>
</reference>
<evidence type="ECO:0000256" key="1">
    <source>
        <dbReference type="SAM" id="MobiDB-lite"/>
    </source>
</evidence>
<dbReference type="AlphaFoldDB" id="A0AAV4B3C8"/>
<sequence>MVPPPNELCGTPGFGLVPDQEIRGYIQNLGPAALKPSPTEAIKIEHFLGLCLWAPYFPAVLEHSQQFKYSPSDKPSATSKQKRQKIPVSPGKPVSADYKPAQPKAKTVQLYSDVFCCLSTYYKK</sequence>
<protein>
    <submittedName>
        <fullName evidence="2">Uncharacterized protein</fullName>
    </submittedName>
</protein>
<feature type="region of interest" description="Disordered" evidence="1">
    <location>
        <begin position="68"/>
        <end position="106"/>
    </location>
</feature>
<organism evidence="2 3">
    <name type="scientific">Plakobranchus ocellatus</name>
    <dbReference type="NCBI Taxonomy" id="259542"/>
    <lineage>
        <taxon>Eukaryota</taxon>
        <taxon>Metazoa</taxon>
        <taxon>Spiralia</taxon>
        <taxon>Lophotrochozoa</taxon>
        <taxon>Mollusca</taxon>
        <taxon>Gastropoda</taxon>
        <taxon>Heterobranchia</taxon>
        <taxon>Euthyneura</taxon>
        <taxon>Panpulmonata</taxon>
        <taxon>Sacoglossa</taxon>
        <taxon>Placobranchoidea</taxon>
        <taxon>Plakobranchidae</taxon>
        <taxon>Plakobranchus</taxon>
    </lineage>
</organism>